<accession>A0A5B9VYR9</accession>
<dbReference type="InterPro" id="IPR052894">
    <property type="entry name" value="AsmA-related"/>
</dbReference>
<name>A0A5B9VYR9_9BACT</name>
<keyword evidence="3" id="KW-1185">Reference proteome</keyword>
<dbReference type="PANTHER" id="PTHR30441">
    <property type="entry name" value="DUF748 DOMAIN-CONTAINING PROTEIN"/>
    <property type="match status" value="1"/>
</dbReference>
<organism evidence="2 3">
    <name type="scientific">Aquisphaera giovannonii</name>
    <dbReference type="NCBI Taxonomy" id="406548"/>
    <lineage>
        <taxon>Bacteria</taxon>
        <taxon>Pseudomonadati</taxon>
        <taxon>Planctomycetota</taxon>
        <taxon>Planctomycetia</taxon>
        <taxon>Isosphaerales</taxon>
        <taxon>Isosphaeraceae</taxon>
        <taxon>Aquisphaera</taxon>
    </lineage>
</organism>
<keyword evidence="1" id="KW-0812">Transmembrane</keyword>
<keyword evidence="1" id="KW-1133">Transmembrane helix</keyword>
<dbReference type="AlphaFoldDB" id="A0A5B9VYR9"/>
<evidence type="ECO:0000313" key="2">
    <source>
        <dbReference type="EMBL" id="QEH33091.1"/>
    </source>
</evidence>
<evidence type="ECO:0000313" key="3">
    <source>
        <dbReference type="Proteomes" id="UP000324233"/>
    </source>
</evidence>
<dbReference type="EMBL" id="CP042997">
    <property type="protein sequence ID" value="QEH33091.1"/>
    <property type="molecule type" value="Genomic_DNA"/>
</dbReference>
<dbReference type="Proteomes" id="UP000324233">
    <property type="component" value="Chromosome"/>
</dbReference>
<reference evidence="2 3" key="1">
    <citation type="submission" date="2019-08" db="EMBL/GenBank/DDBJ databases">
        <title>Deep-cultivation of Planctomycetes and their phenomic and genomic characterization uncovers novel biology.</title>
        <authorList>
            <person name="Wiegand S."/>
            <person name="Jogler M."/>
            <person name="Boedeker C."/>
            <person name="Pinto D."/>
            <person name="Vollmers J."/>
            <person name="Rivas-Marin E."/>
            <person name="Kohn T."/>
            <person name="Peeters S.H."/>
            <person name="Heuer A."/>
            <person name="Rast P."/>
            <person name="Oberbeckmann S."/>
            <person name="Bunk B."/>
            <person name="Jeske O."/>
            <person name="Meyerdierks A."/>
            <person name="Storesund J.E."/>
            <person name="Kallscheuer N."/>
            <person name="Luecker S."/>
            <person name="Lage O.M."/>
            <person name="Pohl T."/>
            <person name="Merkel B.J."/>
            <person name="Hornburger P."/>
            <person name="Mueller R.-W."/>
            <person name="Bruemmer F."/>
            <person name="Labrenz M."/>
            <person name="Spormann A.M."/>
            <person name="Op den Camp H."/>
            <person name="Overmann J."/>
            <person name="Amann R."/>
            <person name="Jetten M.S.M."/>
            <person name="Mascher T."/>
            <person name="Medema M.H."/>
            <person name="Devos D.P."/>
            <person name="Kaster A.-K."/>
            <person name="Ovreas L."/>
            <person name="Rohde M."/>
            <person name="Galperin M.Y."/>
            <person name="Jogler C."/>
        </authorList>
    </citation>
    <scope>NUCLEOTIDE SEQUENCE [LARGE SCALE GENOMIC DNA]</scope>
    <source>
        <strain evidence="2 3">OJF2</strain>
    </source>
</reference>
<feature type="transmembrane region" description="Helical" evidence="1">
    <location>
        <begin position="12"/>
        <end position="32"/>
    </location>
</feature>
<dbReference type="RefSeq" id="WP_168221669.1">
    <property type="nucleotide sequence ID" value="NZ_CP042997.1"/>
</dbReference>
<dbReference type="GO" id="GO:0090313">
    <property type="term" value="P:regulation of protein targeting to membrane"/>
    <property type="evidence" value="ECO:0007669"/>
    <property type="project" value="TreeGrafter"/>
</dbReference>
<gene>
    <name evidence="2" type="ORF">OJF2_15880</name>
</gene>
<sequence length="429" mass="46778">MKRRRLCWLGRLSILGLGLSPGLLWVLIVLVAPTNWARRHVIAALEASSGRAVELDSLGVCLGGNVSLSGLRIASPSSRDRPWLDARQVQLDVSLIQLLRGRFDPTSLDVEDATLRVLRRRDGSLEIADSSREARAPANDQAGRASCAPARLAAKLHNLRLEVVDEPDSSVLALEDVSGDGLWEREGGLSTSLFGRWNQGTFQLTAHLGCERSRPVFEGELRASDVLLDERMGLLSFAVPVLAGSKTPVQGKLALDVYMRGGGASGPEIARSLVGHGHLAIDPVNLTGTPFMAELRKVAQGTVVDEAASLRSDFTIQSSRITTERMELAAGRLPIVFSGWTDFTGALDYTITVDGLADRVPEKARRLFQRLDVDLKGLTTIKLAGNLDRISIRMNTADGSSRPLEQLIDPDDRARLRMLSRQFRNKVVK</sequence>
<dbReference type="PANTHER" id="PTHR30441:SF8">
    <property type="entry name" value="DUF748 DOMAIN-CONTAINING PROTEIN"/>
    <property type="match status" value="1"/>
</dbReference>
<keyword evidence="1" id="KW-0472">Membrane</keyword>
<proteinExistence type="predicted"/>
<dbReference type="GO" id="GO:0005886">
    <property type="term" value="C:plasma membrane"/>
    <property type="evidence" value="ECO:0007669"/>
    <property type="project" value="TreeGrafter"/>
</dbReference>
<dbReference type="KEGG" id="agv:OJF2_15880"/>
<protein>
    <submittedName>
        <fullName evidence="2">AsmA family protein</fullName>
    </submittedName>
</protein>
<evidence type="ECO:0000256" key="1">
    <source>
        <dbReference type="SAM" id="Phobius"/>
    </source>
</evidence>